<dbReference type="GO" id="GO:0019310">
    <property type="term" value="P:inositol catabolic process"/>
    <property type="evidence" value="ECO:0007669"/>
    <property type="project" value="InterPro"/>
</dbReference>
<dbReference type="InterPro" id="IPR012000">
    <property type="entry name" value="Thiamin_PyroP_enz_cen_dom"/>
</dbReference>
<feature type="domain" description="Thiamine pyrophosphate enzyme TPP-binding" evidence="5">
    <location>
        <begin position="423"/>
        <end position="569"/>
    </location>
</feature>
<evidence type="ECO:0000256" key="1">
    <source>
        <dbReference type="ARBA" id="ARBA00007812"/>
    </source>
</evidence>
<dbReference type="AlphaFoldDB" id="A0A5C8PHZ3"/>
<dbReference type="PANTHER" id="PTHR18968:SF9">
    <property type="entry name" value="3D-(3,5_4)-TRIHYDROXYCYCLOHEXANE-1,2-DIONE HYDROLASE"/>
    <property type="match status" value="1"/>
</dbReference>
<dbReference type="Pfam" id="PF02776">
    <property type="entry name" value="TPP_enzyme_N"/>
    <property type="match status" value="1"/>
</dbReference>
<feature type="domain" description="Thiamine pyrophosphate enzyme central" evidence="4">
    <location>
        <begin position="219"/>
        <end position="353"/>
    </location>
</feature>
<dbReference type="GO" id="GO:0000287">
    <property type="term" value="F:magnesium ion binding"/>
    <property type="evidence" value="ECO:0007669"/>
    <property type="project" value="InterPro"/>
</dbReference>
<accession>A0A5C8PHZ3</accession>
<evidence type="ECO:0000259" key="5">
    <source>
        <dbReference type="Pfam" id="PF02775"/>
    </source>
</evidence>
<evidence type="ECO:0000259" key="6">
    <source>
        <dbReference type="Pfam" id="PF02776"/>
    </source>
</evidence>
<evidence type="ECO:0000256" key="3">
    <source>
        <dbReference type="RuleBase" id="RU362132"/>
    </source>
</evidence>
<dbReference type="Gene3D" id="3.40.50.970">
    <property type="match status" value="2"/>
</dbReference>
<dbReference type="GO" id="GO:0003984">
    <property type="term" value="F:acetolactate synthase activity"/>
    <property type="evidence" value="ECO:0007669"/>
    <property type="project" value="TreeGrafter"/>
</dbReference>
<dbReference type="Pfam" id="PF02775">
    <property type="entry name" value="TPP_enzyme_C"/>
    <property type="match status" value="1"/>
</dbReference>
<dbReference type="SUPFAM" id="SSF52518">
    <property type="entry name" value="Thiamin diphosphate-binding fold (THDP-binding)"/>
    <property type="match status" value="2"/>
</dbReference>
<dbReference type="Gene3D" id="3.40.50.1220">
    <property type="entry name" value="TPP-binding domain"/>
    <property type="match status" value="1"/>
</dbReference>
<dbReference type="GO" id="GO:0030976">
    <property type="term" value="F:thiamine pyrophosphate binding"/>
    <property type="evidence" value="ECO:0007669"/>
    <property type="project" value="InterPro"/>
</dbReference>
<dbReference type="RefSeq" id="WP_147849493.1">
    <property type="nucleotide sequence ID" value="NZ_VDUZ01000030.1"/>
</dbReference>
<dbReference type="SUPFAM" id="SSF52467">
    <property type="entry name" value="DHS-like NAD/FAD-binding domain"/>
    <property type="match status" value="1"/>
</dbReference>
<dbReference type="GO" id="GO:0005948">
    <property type="term" value="C:acetolactate synthase complex"/>
    <property type="evidence" value="ECO:0007669"/>
    <property type="project" value="TreeGrafter"/>
</dbReference>
<gene>
    <name evidence="7" type="primary">iolD</name>
    <name evidence="7" type="ORF">FHP25_23860</name>
</gene>
<name>A0A5C8PHZ3_9HYPH</name>
<evidence type="ECO:0000259" key="4">
    <source>
        <dbReference type="Pfam" id="PF00205"/>
    </source>
</evidence>
<dbReference type="InterPro" id="IPR029061">
    <property type="entry name" value="THDP-binding"/>
</dbReference>
<dbReference type="GO" id="GO:0050660">
    <property type="term" value="F:flavin adenine dinucleotide binding"/>
    <property type="evidence" value="ECO:0007669"/>
    <property type="project" value="TreeGrafter"/>
</dbReference>
<dbReference type="Pfam" id="PF00205">
    <property type="entry name" value="TPP_enzyme_M"/>
    <property type="match status" value="1"/>
</dbReference>
<dbReference type="CDD" id="cd07035">
    <property type="entry name" value="TPP_PYR_POX_like"/>
    <property type="match status" value="1"/>
</dbReference>
<comment type="caution">
    <text evidence="7">The sequence shown here is derived from an EMBL/GenBank/DDBJ whole genome shotgun (WGS) entry which is preliminary data.</text>
</comment>
<dbReference type="InterPro" id="IPR030817">
    <property type="entry name" value="Myo_inos_IolD"/>
</dbReference>
<dbReference type="InterPro" id="IPR045229">
    <property type="entry name" value="TPP_enz"/>
</dbReference>
<dbReference type="GO" id="GO:0102481">
    <property type="term" value="F:3D-(3,5/4)-trihydroxycyclohexane-1,2-dione hydrolase activity"/>
    <property type="evidence" value="ECO:0007669"/>
    <property type="project" value="UniProtKB-EC"/>
</dbReference>
<keyword evidence="8" id="KW-1185">Reference proteome</keyword>
<dbReference type="Proteomes" id="UP000321638">
    <property type="component" value="Unassembled WGS sequence"/>
</dbReference>
<sequence length="614" mass="65656">MSTVRLTMAQALVKHLIAQRTVLDGRDAPLFAGVFAIFGHGNVTCLGEALQAAQTDLPTWRGQNEQSMALAAIAFAKATRRRQIMVATSSIGPGATNMVTAAGVAHANRLPVLLLAGDTFASRLPDPVLQQVEHFHDPTLTVNDAFRAVSRYWDRITRPEQLVASLPQAVALLLDPAACGPAFIALPQDVQGEAFDYPEAFFERRAHLVPRPRPDAAQLAAAAGLLRTARQPLLIAGGGIRYALAEAELAAFAERHNIPIAETVAGRGVLPHVHPLNVGPLGVIGAASANALAATADVVLAVGTRLQDFITGSWSVFQNPGFRLITLNAARADAYKHGALAVIGDAQAGLAELSADLGNWRAPVAWRRRAQDEYKAWNSTIDQHAGPTNATPPSYAQVVGAINRKAAETDMVVTAAGGLPGELTKNWRVKSVGTFDCEFGFSCMGYEIAGGWGIKMAHPDRDVIVLVGDGSYLMMNSDIYSTVLTGHKLIIVVCDNGGYAVINRLQTSKGSPPFNNLVEHCRTVRQVGVDFARHAQAMGALGERVVSIADLEQAFERAKDADRTYVIDIKVNASQWTPGDAWWDVGVPEVSPREAVRQASADHAEARKKQRIGG</sequence>
<comment type="similarity">
    <text evidence="1 3">Belongs to the TPP enzyme family.</text>
</comment>
<keyword evidence="2 3" id="KW-0786">Thiamine pyrophosphate</keyword>
<evidence type="ECO:0000313" key="7">
    <source>
        <dbReference type="EMBL" id="TXL72810.1"/>
    </source>
</evidence>
<reference evidence="7 8" key="1">
    <citation type="submission" date="2019-06" db="EMBL/GenBank/DDBJ databases">
        <title>New taxonomy in bacterial strain CC-CFT640, isolated from vineyard.</title>
        <authorList>
            <person name="Lin S.-Y."/>
            <person name="Tsai C.-F."/>
            <person name="Young C.-C."/>
        </authorList>
    </citation>
    <scope>NUCLEOTIDE SEQUENCE [LARGE SCALE GENOMIC DNA]</scope>
    <source>
        <strain evidence="7 8">CC-CFT640</strain>
    </source>
</reference>
<dbReference type="NCBIfam" id="TIGR04377">
    <property type="entry name" value="myo_inos_iolD"/>
    <property type="match status" value="1"/>
</dbReference>
<evidence type="ECO:0000313" key="8">
    <source>
        <dbReference type="Proteomes" id="UP000321638"/>
    </source>
</evidence>
<organism evidence="7 8">
    <name type="scientific">Vineibacter terrae</name>
    <dbReference type="NCBI Taxonomy" id="2586908"/>
    <lineage>
        <taxon>Bacteria</taxon>
        <taxon>Pseudomonadati</taxon>
        <taxon>Pseudomonadota</taxon>
        <taxon>Alphaproteobacteria</taxon>
        <taxon>Hyphomicrobiales</taxon>
        <taxon>Vineibacter</taxon>
    </lineage>
</organism>
<dbReference type="EC" id="3.7.1.22" evidence="7"/>
<dbReference type="InterPro" id="IPR029035">
    <property type="entry name" value="DHS-like_NAD/FAD-binding_dom"/>
</dbReference>
<dbReference type="InterPro" id="IPR012001">
    <property type="entry name" value="Thiamin_PyroP_enz_TPP-bd_dom"/>
</dbReference>
<dbReference type="GO" id="GO:0009099">
    <property type="term" value="P:L-valine biosynthetic process"/>
    <property type="evidence" value="ECO:0007669"/>
    <property type="project" value="TreeGrafter"/>
</dbReference>
<dbReference type="EMBL" id="VDUZ01000030">
    <property type="protein sequence ID" value="TXL72810.1"/>
    <property type="molecule type" value="Genomic_DNA"/>
</dbReference>
<feature type="domain" description="Thiamine pyrophosphate enzyme N-terminal TPP-binding" evidence="6">
    <location>
        <begin position="34"/>
        <end position="130"/>
    </location>
</feature>
<proteinExistence type="inferred from homology"/>
<keyword evidence="7" id="KW-0378">Hydrolase</keyword>
<evidence type="ECO:0000256" key="2">
    <source>
        <dbReference type="ARBA" id="ARBA00023052"/>
    </source>
</evidence>
<dbReference type="GO" id="GO:0009097">
    <property type="term" value="P:isoleucine biosynthetic process"/>
    <property type="evidence" value="ECO:0007669"/>
    <property type="project" value="TreeGrafter"/>
</dbReference>
<dbReference type="OrthoDB" id="4494979at2"/>
<dbReference type="InterPro" id="IPR011766">
    <property type="entry name" value="TPP_enzyme_TPP-bd"/>
</dbReference>
<protein>
    <submittedName>
        <fullName evidence="7">3D-(3,5/4)-trihydroxycyclohexane-1,2-dione acylhydrolase (Decyclizing)</fullName>
        <ecNumber evidence="7">3.7.1.22</ecNumber>
    </submittedName>
</protein>
<dbReference type="PANTHER" id="PTHR18968">
    <property type="entry name" value="THIAMINE PYROPHOSPHATE ENZYMES"/>
    <property type="match status" value="1"/>
</dbReference>